<feature type="chain" id="PRO_5045361006" evidence="4">
    <location>
        <begin position="20"/>
        <end position="364"/>
    </location>
</feature>
<feature type="domain" description="NodB homology" evidence="5">
    <location>
        <begin position="84"/>
        <end position="274"/>
    </location>
</feature>
<evidence type="ECO:0000259" key="5">
    <source>
        <dbReference type="PROSITE" id="PS51677"/>
    </source>
</evidence>
<dbReference type="InterPro" id="IPR050248">
    <property type="entry name" value="Polysacc_deacetylase_ArnD"/>
</dbReference>
<reference evidence="6 7" key="1">
    <citation type="submission" date="2023-04" db="EMBL/GenBank/DDBJ databases">
        <title>Genome of Basidiobolus ranarum AG-B5.</title>
        <authorList>
            <person name="Stajich J.E."/>
            <person name="Carter-House D."/>
            <person name="Gryganskyi A."/>
        </authorList>
    </citation>
    <scope>NUCLEOTIDE SEQUENCE [LARGE SCALE GENOMIC DNA]</scope>
    <source>
        <strain evidence="6 7">AG-B5</strain>
    </source>
</reference>
<dbReference type="Proteomes" id="UP001479436">
    <property type="component" value="Unassembled WGS sequence"/>
</dbReference>
<accession>A0ABR2W4D3</accession>
<dbReference type="PANTHER" id="PTHR10587">
    <property type="entry name" value="GLYCOSYL TRANSFERASE-RELATED"/>
    <property type="match status" value="1"/>
</dbReference>
<proteinExistence type="predicted"/>
<organism evidence="6 7">
    <name type="scientific">Basidiobolus ranarum</name>
    <dbReference type="NCBI Taxonomy" id="34480"/>
    <lineage>
        <taxon>Eukaryota</taxon>
        <taxon>Fungi</taxon>
        <taxon>Fungi incertae sedis</taxon>
        <taxon>Zoopagomycota</taxon>
        <taxon>Entomophthoromycotina</taxon>
        <taxon>Basidiobolomycetes</taxon>
        <taxon>Basidiobolales</taxon>
        <taxon>Basidiobolaceae</taxon>
        <taxon>Basidiobolus</taxon>
    </lineage>
</organism>
<evidence type="ECO:0000256" key="1">
    <source>
        <dbReference type="ARBA" id="ARBA00022723"/>
    </source>
</evidence>
<name>A0ABR2W4D3_9FUNG</name>
<keyword evidence="7" id="KW-1185">Reference proteome</keyword>
<dbReference type="EMBL" id="JASJQH010007039">
    <property type="protein sequence ID" value="KAK9719640.1"/>
    <property type="molecule type" value="Genomic_DNA"/>
</dbReference>
<evidence type="ECO:0000256" key="4">
    <source>
        <dbReference type="SAM" id="SignalP"/>
    </source>
</evidence>
<evidence type="ECO:0000313" key="7">
    <source>
        <dbReference type="Proteomes" id="UP001479436"/>
    </source>
</evidence>
<dbReference type="InterPro" id="IPR002509">
    <property type="entry name" value="NODB_dom"/>
</dbReference>
<evidence type="ECO:0000256" key="2">
    <source>
        <dbReference type="ARBA" id="ARBA00022801"/>
    </source>
</evidence>
<keyword evidence="2 6" id="KW-0378">Hydrolase</keyword>
<comment type="caution">
    <text evidence="6">The sequence shown here is derived from an EMBL/GenBank/DDBJ whole genome shotgun (WGS) entry which is preliminary data.</text>
</comment>
<dbReference type="InterPro" id="IPR011330">
    <property type="entry name" value="Glyco_hydro/deAcase_b/a-brl"/>
</dbReference>
<dbReference type="Gene3D" id="3.20.20.370">
    <property type="entry name" value="Glycoside hydrolase/deacetylase"/>
    <property type="match status" value="1"/>
</dbReference>
<evidence type="ECO:0000313" key="6">
    <source>
        <dbReference type="EMBL" id="KAK9719640.1"/>
    </source>
</evidence>
<protein>
    <submittedName>
        <fullName evidence="6">Chitin deacetylase</fullName>
        <ecNumber evidence="6">3.5.1.41</ecNumber>
    </submittedName>
</protein>
<keyword evidence="1" id="KW-0479">Metal-binding</keyword>
<dbReference type="GO" id="GO:0004099">
    <property type="term" value="F:chitin deacetylase activity"/>
    <property type="evidence" value="ECO:0007669"/>
    <property type="project" value="UniProtKB-EC"/>
</dbReference>
<dbReference type="PANTHER" id="PTHR10587:SF133">
    <property type="entry name" value="CHITIN DEACETYLASE 1-RELATED"/>
    <property type="match status" value="1"/>
</dbReference>
<evidence type="ECO:0000256" key="3">
    <source>
        <dbReference type="SAM" id="MobiDB-lite"/>
    </source>
</evidence>
<dbReference type="EC" id="3.5.1.41" evidence="6"/>
<gene>
    <name evidence="6" type="primary">CDA2_7</name>
    <name evidence="6" type="ORF">K7432_004638</name>
</gene>
<sequence length="364" mass="38514">MKFQAGSFLIAACISQAIAQNPLAPINPTWTKQYDLSKVPNTPTKQVGAGICASTTCGPNECEKCWESCGNCARPEDIYGCKKGEWALTFDDGPSEHTTELLDILDAANVKATFLMIGSQVIKFPEVVKRAHDAGHLIAQHTWSHPHLMTISNEQIVAEVRATEDAILNVTGSKTAYIRPPYGEADDRVKAVFTAMGYKNLLWNMDTLDWDIVAKKQDPAKILDSFQNAITKGTVLNAHNDPGFVSLQHDIHVETVKKVPEIEKLLAANGFHFVLANSCIGGPMYQNGQNSTTTASVSASASASSTSAVASSTKSPNSSATGASKASSTSAGPAATAQSANSGASQVTGSLLALSAIMGVMSYF</sequence>
<dbReference type="Pfam" id="PF01522">
    <property type="entry name" value="Polysacc_deac_1"/>
    <property type="match status" value="1"/>
</dbReference>
<dbReference type="PROSITE" id="PS51677">
    <property type="entry name" value="NODB"/>
    <property type="match status" value="1"/>
</dbReference>
<keyword evidence="4" id="KW-0732">Signal</keyword>
<dbReference type="SUPFAM" id="SSF88713">
    <property type="entry name" value="Glycoside hydrolase/deacetylase"/>
    <property type="match status" value="1"/>
</dbReference>
<feature type="signal peptide" evidence="4">
    <location>
        <begin position="1"/>
        <end position="19"/>
    </location>
</feature>
<feature type="region of interest" description="Disordered" evidence="3">
    <location>
        <begin position="307"/>
        <end position="340"/>
    </location>
</feature>